<dbReference type="InterPro" id="IPR021851">
    <property type="entry name" value="DUF3455"/>
</dbReference>
<feature type="signal peptide" evidence="1">
    <location>
        <begin position="1"/>
        <end position="20"/>
    </location>
</feature>
<dbReference type="Proteomes" id="UP000016924">
    <property type="component" value="Unassembled WGS sequence"/>
</dbReference>
<dbReference type="Pfam" id="PF11937">
    <property type="entry name" value="DUF3455"/>
    <property type="match status" value="1"/>
</dbReference>
<protein>
    <recommendedName>
        <fullName evidence="4">Malate dehydrogenase</fullName>
    </recommendedName>
</protein>
<evidence type="ECO:0000313" key="3">
    <source>
        <dbReference type="Proteomes" id="UP000016924"/>
    </source>
</evidence>
<evidence type="ECO:0000313" key="2">
    <source>
        <dbReference type="EMBL" id="EON62226.1"/>
    </source>
</evidence>
<dbReference type="OrthoDB" id="1859733at2759"/>
<dbReference type="GeneID" id="19898758"/>
<dbReference type="OMA" id="GQPPKTC"/>
<dbReference type="AlphaFoldDB" id="R7YKS4"/>
<accession>R7YKS4</accession>
<sequence>MHPSIAATLLVALNPLPLLAFPTLSSRGVEKRPSAVSAKLAWDALLGKRGPATASVALDGPPCDMSLAKMPSAPSPLPPPSAGLTLSHVVVGRGTQNYTCASASDAPKAAGALASLYDASCIAASYPSLLAAMPPVALDNSLPKPVSTAKASKNGLTPALAGTHYFTNLTTPFFDMDTALHAYGRGGFAKVAGTPAPEGAPVGPKGRGNGSVPWLKLGSVSADEGWQEVYRVNTAGGQPPSSCEGMPKTFTVEYAAEYWMWKRA</sequence>
<dbReference type="HOGENOM" id="CLU_067863_0_1_1"/>
<keyword evidence="1" id="KW-0732">Signal</keyword>
<dbReference type="RefSeq" id="XP_007777543.1">
    <property type="nucleotide sequence ID" value="XM_007779353.1"/>
</dbReference>
<evidence type="ECO:0008006" key="4">
    <source>
        <dbReference type="Google" id="ProtNLM"/>
    </source>
</evidence>
<evidence type="ECO:0000256" key="1">
    <source>
        <dbReference type="SAM" id="SignalP"/>
    </source>
</evidence>
<keyword evidence="3" id="KW-1185">Reference proteome</keyword>
<reference evidence="3" key="1">
    <citation type="submission" date="2012-06" db="EMBL/GenBank/DDBJ databases">
        <title>The genome sequence of Coniosporium apollinis CBS 100218.</title>
        <authorList>
            <consortium name="The Broad Institute Genome Sequencing Platform"/>
            <person name="Cuomo C."/>
            <person name="Gorbushina A."/>
            <person name="Noack S."/>
            <person name="Walker B."/>
            <person name="Young S.K."/>
            <person name="Zeng Q."/>
            <person name="Gargeya S."/>
            <person name="Fitzgerald M."/>
            <person name="Haas B."/>
            <person name="Abouelleil A."/>
            <person name="Alvarado L."/>
            <person name="Arachchi H.M."/>
            <person name="Berlin A.M."/>
            <person name="Chapman S.B."/>
            <person name="Goldberg J."/>
            <person name="Griggs A."/>
            <person name="Gujja S."/>
            <person name="Hansen M."/>
            <person name="Howarth C."/>
            <person name="Imamovic A."/>
            <person name="Larimer J."/>
            <person name="McCowan C."/>
            <person name="Montmayeur A."/>
            <person name="Murphy C."/>
            <person name="Neiman D."/>
            <person name="Pearson M."/>
            <person name="Priest M."/>
            <person name="Roberts A."/>
            <person name="Saif S."/>
            <person name="Shea T."/>
            <person name="Sisk P."/>
            <person name="Sykes S."/>
            <person name="Wortman J."/>
            <person name="Nusbaum C."/>
            <person name="Birren B."/>
        </authorList>
    </citation>
    <scope>NUCLEOTIDE SEQUENCE [LARGE SCALE GENOMIC DNA]</scope>
    <source>
        <strain evidence="3">CBS 100218</strain>
    </source>
</reference>
<dbReference type="PANTHER" id="PTHR35567:SF1">
    <property type="entry name" value="CONSERVED FUNGAL PROTEIN (AFU_ORTHOLOGUE AFUA_1G14230)"/>
    <property type="match status" value="1"/>
</dbReference>
<dbReference type="eggNOG" id="ENOG502S85Z">
    <property type="taxonomic scope" value="Eukaryota"/>
</dbReference>
<dbReference type="STRING" id="1168221.R7YKS4"/>
<gene>
    <name evidence="2" type="ORF">W97_01447</name>
</gene>
<feature type="chain" id="PRO_5004449861" description="Malate dehydrogenase" evidence="1">
    <location>
        <begin position="21"/>
        <end position="264"/>
    </location>
</feature>
<dbReference type="PANTHER" id="PTHR35567">
    <property type="entry name" value="MALATE DEHYDROGENASE (AFU_ORTHOLOGUE AFUA_2G13800)"/>
    <property type="match status" value="1"/>
</dbReference>
<name>R7YKS4_CONA1</name>
<organism evidence="2 3">
    <name type="scientific">Coniosporium apollinis (strain CBS 100218)</name>
    <name type="common">Rock-inhabiting black yeast</name>
    <dbReference type="NCBI Taxonomy" id="1168221"/>
    <lineage>
        <taxon>Eukaryota</taxon>
        <taxon>Fungi</taxon>
        <taxon>Dikarya</taxon>
        <taxon>Ascomycota</taxon>
        <taxon>Pezizomycotina</taxon>
        <taxon>Dothideomycetes</taxon>
        <taxon>Dothideomycetes incertae sedis</taxon>
        <taxon>Coniosporium</taxon>
    </lineage>
</organism>
<proteinExistence type="predicted"/>
<dbReference type="EMBL" id="JH767558">
    <property type="protein sequence ID" value="EON62226.1"/>
    <property type="molecule type" value="Genomic_DNA"/>
</dbReference>